<protein>
    <submittedName>
        <fullName evidence="1">Uncharacterized protein</fullName>
    </submittedName>
</protein>
<evidence type="ECO:0000313" key="1">
    <source>
        <dbReference type="EMBL" id="CAF5183654.1"/>
    </source>
</evidence>
<dbReference type="Proteomes" id="UP000681720">
    <property type="component" value="Unassembled WGS sequence"/>
</dbReference>
<dbReference type="EMBL" id="CAJOBJ010331703">
    <property type="protein sequence ID" value="CAF5183654.1"/>
    <property type="molecule type" value="Genomic_DNA"/>
</dbReference>
<dbReference type="AlphaFoldDB" id="A0A8S3HNJ7"/>
<sequence length="103" mass="12287">MIRIKIFSDPTDFYSDAPQLIDQYIYIYQKNSLRKQHTAYEAGTSSDMNITDEALPDIHKNESYDVRLIKVDVNYVTLGLYHFYRMQIIKHKSKNNLYFLSIR</sequence>
<evidence type="ECO:0000313" key="2">
    <source>
        <dbReference type="Proteomes" id="UP000681720"/>
    </source>
</evidence>
<reference evidence="1" key="1">
    <citation type="submission" date="2021-02" db="EMBL/GenBank/DDBJ databases">
        <authorList>
            <person name="Nowell W R."/>
        </authorList>
    </citation>
    <scope>NUCLEOTIDE SEQUENCE</scope>
</reference>
<name>A0A8S3HNJ7_9BILA</name>
<accession>A0A8S3HNJ7</accession>
<proteinExistence type="predicted"/>
<gene>
    <name evidence="1" type="ORF">GIL414_LOCUS70189</name>
</gene>
<organism evidence="1 2">
    <name type="scientific">Rotaria magnacalcarata</name>
    <dbReference type="NCBI Taxonomy" id="392030"/>
    <lineage>
        <taxon>Eukaryota</taxon>
        <taxon>Metazoa</taxon>
        <taxon>Spiralia</taxon>
        <taxon>Gnathifera</taxon>
        <taxon>Rotifera</taxon>
        <taxon>Eurotatoria</taxon>
        <taxon>Bdelloidea</taxon>
        <taxon>Philodinida</taxon>
        <taxon>Philodinidae</taxon>
        <taxon>Rotaria</taxon>
    </lineage>
</organism>
<comment type="caution">
    <text evidence="1">The sequence shown here is derived from an EMBL/GenBank/DDBJ whole genome shotgun (WGS) entry which is preliminary data.</text>
</comment>